<dbReference type="Pfam" id="PF00515">
    <property type="entry name" value="TPR_1"/>
    <property type="match status" value="2"/>
</dbReference>
<organism evidence="8 9">
    <name type="scientific">Alligator mississippiensis</name>
    <name type="common">American alligator</name>
    <dbReference type="NCBI Taxonomy" id="8496"/>
    <lineage>
        <taxon>Eukaryota</taxon>
        <taxon>Metazoa</taxon>
        <taxon>Chordata</taxon>
        <taxon>Craniata</taxon>
        <taxon>Vertebrata</taxon>
        <taxon>Euteleostomi</taxon>
        <taxon>Archelosauria</taxon>
        <taxon>Archosauria</taxon>
        <taxon>Crocodylia</taxon>
        <taxon>Alligatoridae</taxon>
        <taxon>Alligatorinae</taxon>
        <taxon>Alligator</taxon>
    </lineage>
</organism>
<keyword evidence="3 6" id="KW-0802">TPR repeat</keyword>
<dbReference type="SUPFAM" id="SSF48452">
    <property type="entry name" value="TPR-like"/>
    <property type="match status" value="1"/>
</dbReference>
<evidence type="ECO:0000256" key="3">
    <source>
        <dbReference type="ARBA" id="ARBA00022803"/>
    </source>
</evidence>
<keyword evidence="1" id="KW-0597">Phosphoprotein</keyword>
<dbReference type="SMART" id="SM00028">
    <property type="entry name" value="TPR"/>
    <property type="match status" value="3"/>
</dbReference>
<evidence type="ECO:0000313" key="9">
    <source>
        <dbReference type="Proteomes" id="UP000050525"/>
    </source>
</evidence>
<evidence type="ECO:0000313" key="8">
    <source>
        <dbReference type="EMBL" id="KYO20137.1"/>
    </source>
</evidence>
<evidence type="ECO:0000256" key="2">
    <source>
        <dbReference type="ARBA" id="ARBA00022737"/>
    </source>
</evidence>
<dbReference type="InterPro" id="IPR052769">
    <property type="entry name" value="TPR_domain_protein"/>
</dbReference>
<dbReference type="eggNOG" id="KOG4234">
    <property type="taxonomic scope" value="Eukaryota"/>
</dbReference>
<dbReference type="STRING" id="8496.A0A151M6K7"/>
<dbReference type="Proteomes" id="UP000050525">
    <property type="component" value="Unassembled WGS sequence"/>
</dbReference>
<feature type="repeat" description="TPR" evidence="6">
    <location>
        <begin position="186"/>
        <end position="219"/>
    </location>
</feature>
<dbReference type="InterPro" id="IPR011990">
    <property type="entry name" value="TPR-like_helical_dom_sf"/>
</dbReference>
<evidence type="ECO:0000256" key="5">
    <source>
        <dbReference type="ARBA" id="ARBA00067165"/>
    </source>
</evidence>
<gene>
    <name evidence="8" type="primary">TTC1</name>
    <name evidence="8" type="ORF">Y1Q_0010714</name>
</gene>
<dbReference type="PROSITE" id="PS50005">
    <property type="entry name" value="TPR"/>
    <property type="match status" value="2"/>
</dbReference>
<proteinExistence type="predicted"/>
<keyword evidence="9" id="KW-1185">Reference proteome</keyword>
<dbReference type="Gene3D" id="1.25.40.10">
    <property type="entry name" value="Tetratricopeptide repeat domain"/>
    <property type="match status" value="1"/>
</dbReference>
<dbReference type="PANTHER" id="PTHR46014">
    <property type="entry name" value="TETRATRICOPEPTIDE REPEAT PROTEIN 1"/>
    <property type="match status" value="1"/>
</dbReference>
<keyword evidence="2" id="KW-0677">Repeat</keyword>
<evidence type="ECO:0000256" key="1">
    <source>
        <dbReference type="ARBA" id="ARBA00022553"/>
    </source>
</evidence>
<accession>A0A151M6K7</accession>
<dbReference type="PANTHER" id="PTHR46014:SF1">
    <property type="entry name" value="TETRATRICOPEPTIDE REPEAT PROTEIN 1"/>
    <property type="match status" value="1"/>
</dbReference>
<dbReference type="EMBL" id="AKHW03006437">
    <property type="protein sequence ID" value="KYO20137.1"/>
    <property type="molecule type" value="Genomic_DNA"/>
</dbReference>
<sequence>MGTPDFKIHPNPRLVAAGEGAKQVLVAGASEMEESEDSRPPEETLHRLKLADHSSDSVTAGSKDGCLGRSLERGDTQSATQETGATDECFHDCPESFEGKVPRVDEEEKITNNEDSSEKQTELDEEYLLELEKDMPEEEKQKRRKESTSLKEKGNEQFKKQEFGEAEDSYTKGLRVCPACYLKDRSVLFSNRAAARMKQDKTEAALSDCSKALELDPNYIRALLRRAELYEKTEKLDEALEDYKTVLEKDPSVHQAREACMRLPRQIEERNEKLKKEMLGKLKDLGNLVLRPFGLSTENFQIKQDSSTGSYSINFVQNPNNNR</sequence>
<protein>
    <recommendedName>
        <fullName evidence="5">Tetratricopeptide repeat protein 1</fullName>
    </recommendedName>
</protein>
<evidence type="ECO:0000256" key="7">
    <source>
        <dbReference type="SAM" id="MobiDB-lite"/>
    </source>
</evidence>
<feature type="compositionally biased region" description="Basic and acidic residues" evidence="7">
    <location>
        <begin position="130"/>
        <end position="157"/>
    </location>
</feature>
<dbReference type="FunFam" id="1.25.40.10:FF:000367">
    <property type="entry name" value="Tetratricopeptide repeat domain 1"/>
    <property type="match status" value="1"/>
</dbReference>
<dbReference type="AlphaFoldDB" id="A0A151M6K7"/>
<comment type="caution">
    <text evidence="8">The sequence shown here is derived from an EMBL/GenBank/DDBJ whole genome shotgun (WGS) entry which is preliminary data.</text>
</comment>
<reference evidence="8 9" key="1">
    <citation type="journal article" date="2012" name="Genome Biol.">
        <title>Sequencing three crocodilian genomes to illuminate the evolution of archosaurs and amniotes.</title>
        <authorList>
            <person name="St John J.A."/>
            <person name="Braun E.L."/>
            <person name="Isberg S.R."/>
            <person name="Miles L.G."/>
            <person name="Chong A.Y."/>
            <person name="Gongora J."/>
            <person name="Dalzell P."/>
            <person name="Moran C."/>
            <person name="Bed'hom B."/>
            <person name="Abzhanov A."/>
            <person name="Burgess S.C."/>
            <person name="Cooksey A.M."/>
            <person name="Castoe T.A."/>
            <person name="Crawford N.G."/>
            <person name="Densmore L.D."/>
            <person name="Drew J.C."/>
            <person name="Edwards S.V."/>
            <person name="Faircloth B.C."/>
            <person name="Fujita M.K."/>
            <person name="Greenwold M.J."/>
            <person name="Hoffmann F.G."/>
            <person name="Howard J.M."/>
            <person name="Iguchi T."/>
            <person name="Janes D.E."/>
            <person name="Khan S.Y."/>
            <person name="Kohno S."/>
            <person name="de Koning A.J."/>
            <person name="Lance S.L."/>
            <person name="McCarthy F.M."/>
            <person name="McCormack J.E."/>
            <person name="Merchant M.E."/>
            <person name="Peterson D.G."/>
            <person name="Pollock D.D."/>
            <person name="Pourmand N."/>
            <person name="Raney B.J."/>
            <person name="Roessler K.A."/>
            <person name="Sanford J.R."/>
            <person name="Sawyer R.H."/>
            <person name="Schmidt C.J."/>
            <person name="Triplett E.W."/>
            <person name="Tuberville T.D."/>
            <person name="Venegas-Anaya M."/>
            <person name="Howard J.T."/>
            <person name="Jarvis E.D."/>
            <person name="Guillette L.J.Jr."/>
            <person name="Glenn T.C."/>
            <person name="Green R.E."/>
            <person name="Ray D.A."/>
        </authorList>
    </citation>
    <scope>NUCLEOTIDE SEQUENCE [LARGE SCALE GENOMIC DNA]</scope>
    <source>
        <strain evidence="8">KSC_2009_1</strain>
    </source>
</reference>
<feature type="region of interest" description="Disordered" evidence="7">
    <location>
        <begin position="48"/>
        <end position="157"/>
    </location>
</feature>
<dbReference type="InterPro" id="IPR019734">
    <property type="entry name" value="TPR_rpt"/>
</dbReference>
<feature type="repeat" description="TPR" evidence="6">
    <location>
        <begin position="220"/>
        <end position="253"/>
    </location>
</feature>
<evidence type="ECO:0000256" key="4">
    <source>
        <dbReference type="ARBA" id="ARBA00063969"/>
    </source>
</evidence>
<evidence type="ECO:0000256" key="6">
    <source>
        <dbReference type="PROSITE-ProRule" id="PRU00339"/>
    </source>
</evidence>
<name>A0A151M6K7_ALLMI</name>
<comment type="subunit">
    <text evidence="4">Interacts with the GAP domain of NF1. Interacts (via TPR repeats) with HSP90AA1 and HSPA8.</text>
</comment>
<feature type="compositionally biased region" description="Basic and acidic residues" evidence="7">
    <location>
        <begin position="88"/>
        <end position="122"/>
    </location>
</feature>